<evidence type="ECO:0000313" key="3">
    <source>
        <dbReference type="Proteomes" id="UP001168528"/>
    </source>
</evidence>
<comment type="caution">
    <text evidence="2">The sequence shown here is derived from an EMBL/GenBank/DDBJ whole genome shotgun (WGS) entry which is preliminary data.</text>
</comment>
<dbReference type="EMBL" id="JAUKPO010000029">
    <property type="protein sequence ID" value="MDO1450375.1"/>
    <property type="molecule type" value="Genomic_DNA"/>
</dbReference>
<evidence type="ECO:0000259" key="1">
    <source>
        <dbReference type="Pfam" id="PF13568"/>
    </source>
</evidence>
<dbReference type="InterPro" id="IPR025665">
    <property type="entry name" value="Beta-barrel_OMP_2"/>
</dbReference>
<feature type="domain" description="Outer membrane protein beta-barrel" evidence="1">
    <location>
        <begin position="128"/>
        <end position="306"/>
    </location>
</feature>
<gene>
    <name evidence="2" type="ORF">Q0590_29135</name>
</gene>
<dbReference type="Pfam" id="PF13568">
    <property type="entry name" value="OMP_b-brl_2"/>
    <property type="match status" value="1"/>
</dbReference>
<protein>
    <submittedName>
        <fullName evidence="2">Outer membrane beta-barrel protein</fullName>
    </submittedName>
</protein>
<proteinExistence type="predicted"/>
<keyword evidence="3" id="KW-1185">Reference proteome</keyword>
<reference evidence="2" key="1">
    <citation type="submission" date="2023-07" db="EMBL/GenBank/DDBJ databases">
        <title>The genome sequence of Rhodocytophaga aerolata KACC 12507.</title>
        <authorList>
            <person name="Zhang X."/>
        </authorList>
    </citation>
    <scope>NUCLEOTIDE SEQUENCE</scope>
    <source>
        <strain evidence="2">KACC 12507</strain>
    </source>
</reference>
<name>A0ABT8REA2_9BACT</name>
<sequence>MNVFRIFFQYPLWMLITLVLFSLKVKAQNTCSQTLVKAQFAYYEGRAEEVSPMLEECLKDGFTTEEKLQAYRLLTLSYLYLNELGNAERVMLSFLHLNPTYSINEAVDPAEFINLYKQFRTWPIYLTGVKAGVNSSSVNILQPYSLDNIHTTQALYTSAFSYQTGASLEVPIKKGFSAMAELYLSGRKYTYTNDFFGYLKLQLAESQNRLDIPLLVNYTIQGKKITPYLGAGITNSMLIKSQAQVRRVDNMPVNDVQRETTGPNITLSSQRRLFTFSGTINLGVKYTRARNIFIVEGRYNMGLTNLVRKDKRYTNSELLYTYGFIDNDIALNSFALSVGYLIPVYKPRKLITKKDKESGAFIQ</sequence>
<accession>A0ABT8REA2</accession>
<evidence type="ECO:0000313" key="2">
    <source>
        <dbReference type="EMBL" id="MDO1450375.1"/>
    </source>
</evidence>
<organism evidence="2 3">
    <name type="scientific">Rhodocytophaga aerolata</name>
    <dbReference type="NCBI Taxonomy" id="455078"/>
    <lineage>
        <taxon>Bacteria</taxon>
        <taxon>Pseudomonadati</taxon>
        <taxon>Bacteroidota</taxon>
        <taxon>Cytophagia</taxon>
        <taxon>Cytophagales</taxon>
        <taxon>Rhodocytophagaceae</taxon>
        <taxon>Rhodocytophaga</taxon>
    </lineage>
</organism>
<dbReference type="Proteomes" id="UP001168528">
    <property type="component" value="Unassembled WGS sequence"/>
</dbReference>
<dbReference type="RefSeq" id="WP_302041176.1">
    <property type="nucleotide sequence ID" value="NZ_JAUKPO010000029.1"/>
</dbReference>